<feature type="active site" description="Charge relay system" evidence="6">
    <location>
        <position position="245"/>
    </location>
</feature>
<reference evidence="10" key="1">
    <citation type="journal article" date="2014" name="Int. J. Syst. Evol. Microbiol.">
        <title>Complete genome sequence of Corynebacterium casei LMG S-19264T (=DSM 44701T), isolated from a smear-ripened cheese.</title>
        <authorList>
            <consortium name="US DOE Joint Genome Institute (JGI-PGF)"/>
            <person name="Walter F."/>
            <person name="Albersmeier A."/>
            <person name="Kalinowski J."/>
            <person name="Ruckert C."/>
        </authorList>
    </citation>
    <scope>NUCLEOTIDE SEQUENCE</scope>
    <source>
        <strain evidence="10">CGMCC 1.7086</strain>
    </source>
</reference>
<reference evidence="10" key="2">
    <citation type="submission" date="2020-09" db="EMBL/GenBank/DDBJ databases">
        <authorList>
            <person name="Sun Q."/>
            <person name="Zhou Y."/>
        </authorList>
    </citation>
    <scope>NUCLEOTIDE SEQUENCE</scope>
    <source>
        <strain evidence="10">CGMCC 1.7086</strain>
    </source>
</reference>
<dbReference type="GO" id="GO:0006508">
    <property type="term" value="P:proteolysis"/>
    <property type="evidence" value="ECO:0007669"/>
    <property type="project" value="UniProtKB-KW"/>
</dbReference>
<dbReference type="EMBL" id="BMLS01000001">
    <property type="protein sequence ID" value="GGO64015.1"/>
    <property type="molecule type" value="Genomic_DNA"/>
</dbReference>
<evidence type="ECO:0000256" key="6">
    <source>
        <dbReference type="PIRSR" id="PIRSR028757-1"/>
    </source>
</evidence>
<dbReference type="InterPro" id="IPR027478">
    <property type="entry name" value="LdcA_N"/>
</dbReference>
<dbReference type="SUPFAM" id="SSF141986">
    <property type="entry name" value="LD-carboxypeptidase A C-terminal domain-like"/>
    <property type="match status" value="1"/>
</dbReference>
<dbReference type="RefSeq" id="WP_188689087.1">
    <property type="nucleotide sequence ID" value="NZ_BMLS01000001.1"/>
</dbReference>
<keyword evidence="11" id="KW-1185">Reference proteome</keyword>
<keyword evidence="5" id="KW-0720">Serine protease</keyword>
<dbReference type="SUPFAM" id="SSF52317">
    <property type="entry name" value="Class I glutamine amidotransferase-like"/>
    <property type="match status" value="1"/>
</dbReference>
<keyword evidence="4" id="KW-0378">Hydrolase</keyword>
<dbReference type="AlphaFoldDB" id="A0A918DG17"/>
<sequence>MDRRGFFKASAAGLLASQLIPSVSQAAPARASVRPKALKPGDKIRLVAPAKAIFDPMELDIAKESFEAMGLKVEAGQHALDRHGYLAGQDKDRAADINDAFADKSVSGIVAVRGGWGCNRLLPYLDFATIAENPKVVLGYSDITALLNSFYQHTGLVSFHGPVGMSYWGQFQAQQVQKLLFEAQASQMQNLAEANDALTMRSNRARTITGGKATGVLVGGNLTVFCSLVGTPYLPDMRGKILMLEDVGEAIYRIDRYFSTLQLSGMLEQVAGVVFGHCTECEPQKGYGGFTLMEVMEHYLKPLGVPCYVGAQFGHIKDNHILPVGGEVTLDADACTLDMKASVIG</sequence>
<keyword evidence="3" id="KW-0645">Protease</keyword>
<dbReference type="InterPro" id="IPR040449">
    <property type="entry name" value="Peptidase_S66_N"/>
</dbReference>
<dbReference type="CDD" id="cd07025">
    <property type="entry name" value="Peptidase_S66"/>
    <property type="match status" value="1"/>
</dbReference>
<name>A0A918DG17_9ALTE</name>
<protein>
    <submittedName>
        <fullName evidence="10">Peptidase U61</fullName>
    </submittedName>
</protein>
<dbReference type="InterPro" id="IPR003507">
    <property type="entry name" value="S66_fam"/>
</dbReference>
<feature type="domain" description="LD-carboxypeptidase C-terminal" evidence="9">
    <location>
        <begin position="214"/>
        <end position="330"/>
    </location>
</feature>
<dbReference type="InterPro" id="IPR029062">
    <property type="entry name" value="Class_I_gatase-like"/>
</dbReference>
<evidence type="ECO:0000256" key="4">
    <source>
        <dbReference type="ARBA" id="ARBA00022801"/>
    </source>
</evidence>
<dbReference type="Pfam" id="PF02016">
    <property type="entry name" value="Peptidase_S66"/>
    <property type="match status" value="1"/>
</dbReference>
<gene>
    <name evidence="10" type="ORF">GCM10010982_02420</name>
</gene>
<proteinExistence type="inferred from homology"/>
<dbReference type="Proteomes" id="UP000606935">
    <property type="component" value="Unassembled WGS sequence"/>
</dbReference>
<accession>A0A918DG17</accession>
<dbReference type="Gene3D" id="3.50.30.60">
    <property type="entry name" value="LD-carboxypeptidase A C-terminal domain-like"/>
    <property type="match status" value="1"/>
</dbReference>
<evidence type="ECO:0000313" key="11">
    <source>
        <dbReference type="Proteomes" id="UP000606935"/>
    </source>
</evidence>
<dbReference type="PANTHER" id="PTHR30237:SF2">
    <property type="entry name" value="MUREIN TETRAPEPTIDE CARBOXYPEPTIDASE"/>
    <property type="match status" value="1"/>
</dbReference>
<dbReference type="Pfam" id="PF17676">
    <property type="entry name" value="Peptidase_S66C"/>
    <property type="match status" value="1"/>
</dbReference>
<keyword evidence="2" id="KW-0121">Carboxypeptidase</keyword>
<evidence type="ECO:0000256" key="2">
    <source>
        <dbReference type="ARBA" id="ARBA00022645"/>
    </source>
</evidence>
<organism evidence="10 11">
    <name type="scientific">Bowmanella pacifica</name>
    <dbReference type="NCBI Taxonomy" id="502051"/>
    <lineage>
        <taxon>Bacteria</taxon>
        <taxon>Pseudomonadati</taxon>
        <taxon>Pseudomonadota</taxon>
        <taxon>Gammaproteobacteria</taxon>
        <taxon>Alteromonadales</taxon>
        <taxon>Alteromonadaceae</taxon>
        <taxon>Bowmanella</taxon>
    </lineage>
</organism>
<evidence type="ECO:0000256" key="7">
    <source>
        <dbReference type="SAM" id="SignalP"/>
    </source>
</evidence>
<dbReference type="Gene3D" id="3.40.50.10740">
    <property type="entry name" value="Class I glutamine amidotransferase-like"/>
    <property type="match status" value="1"/>
</dbReference>
<comment type="similarity">
    <text evidence="1">Belongs to the peptidase S66 family.</text>
</comment>
<dbReference type="GO" id="GO:0004180">
    <property type="term" value="F:carboxypeptidase activity"/>
    <property type="evidence" value="ECO:0007669"/>
    <property type="project" value="UniProtKB-KW"/>
</dbReference>
<dbReference type="PANTHER" id="PTHR30237">
    <property type="entry name" value="MURAMOYLTETRAPEPTIDE CARBOXYPEPTIDASE"/>
    <property type="match status" value="1"/>
</dbReference>
<dbReference type="PIRSF" id="PIRSF028757">
    <property type="entry name" value="LD-carboxypeptidase"/>
    <property type="match status" value="1"/>
</dbReference>
<dbReference type="InterPro" id="IPR027461">
    <property type="entry name" value="Carboxypeptidase_A_C_sf"/>
</dbReference>
<feature type="active site" description="Nucleophile" evidence="6">
    <location>
        <position position="141"/>
    </location>
</feature>
<feature type="chain" id="PRO_5037917117" evidence="7">
    <location>
        <begin position="27"/>
        <end position="345"/>
    </location>
</feature>
<feature type="domain" description="LD-carboxypeptidase N-terminal" evidence="8">
    <location>
        <begin position="44"/>
        <end position="161"/>
    </location>
</feature>
<feature type="signal peptide" evidence="7">
    <location>
        <begin position="1"/>
        <end position="26"/>
    </location>
</feature>
<keyword evidence="7" id="KW-0732">Signal</keyword>
<evidence type="ECO:0000256" key="5">
    <source>
        <dbReference type="ARBA" id="ARBA00022825"/>
    </source>
</evidence>
<evidence type="ECO:0000259" key="8">
    <source>
        <dbReference type="Pfam" id="PF02016"/>
    </source>
</evidence>
<dbReference type="GO" id="GO:0008236">
    <property type="term" value="F:serine-type peptidase activity"/>
    <property type="evidence" value="ECO:0007669"/>
    <property type="project" value="UniProtKB-KW"/>
</dbReference>
<feature type="active site" description="Charge relay system" evidence="6">
    <location>
        <position position="315"/>
    </location>
</feature>
<comment type="caution">
    <text evidence="10">The sequence shown here is derived from an EMBL/GenBank/DDBJ whole genome shotgun (WGS) entry which is preliminary data.</text>
</comment>
<dbReference type="InterPro" id="IPR040921">
    <property type="entry name" value="Peptidase_S66C"/>
</dbReference>
<evidence type="ECO:0000256" key="3">
    <source>
        <dbReference type="ARBA" id="ARBA00022670"/>
    </source>
</evidence>
<evidence type="ECO:0000313" key="10">
    <source>
        <dbReference type="EMBL" id="GGO64015.1"/>
    </source>
</evidence>
<evidence type="ECO:0000256" key="1">
    <source>
        <dbReference type="ARBA" id="ARBA00010233"/>
    </source>
</evidence>
<evidence type="ECO:0000259" key="9">
    <source>
        <dbReference type="Pfam" id="PF17676"/>
    </source>
</evidence>